<feature type="domain" description="Rod shape-determining protein MreC beta-barrel core" evidence="6">
    <location>
        <begin position="124"/>
        <end position="268"/>
    </location>
</feature>
<dbReference type="PANTHER" id="PTHR34138:SF1">
    <property type="entry name" value="CELL SHAPE-DETERMINING PROTEIN MREC"/>
    <property type="match status" value="1"/>
</dbReference>
<dbReference type="OrthoDB" id="9808025at2"/>
<dbReference type="NCBIfam" id="TIGR00219">
    <property type="entry name" value="mreC"/>
    <property type="match status" value="1"/>
</dbReference>
<comment type="caution">
    <text evidence="7">The sequence shown here is derived from an EMBL/GenBank/DDBJ whole genome shotgun (WGS) entry which is preliminary data.</text>
</comment>
<gene>
    <name evidence="7" type="primary">mreC</name>
    <name evidence="7" type="ORF">FL622_11880</name>
</gene>
<dbReference type="GO" id="GO:0008360">
    <property type="term" value="P:regulation of cell shape"/>
    <property type="evidence" value="ECO:0007669"/>
    <property type="project" value="UniProtKB-KW"/>
</dbReference>
<dbReference type="Gene3D" id="2.40.10.350">
    <property type="entry name" value="Rod shape-determining protein MreC, domain 2"/>
    <property type="match status" value="1"/>
</dbReference>
<evidence type="ECO:0000256" key="4">
    <source>
        <dbReference type="ARBA" id="ARBA00032089"/>
    </source>
</evidence>
<sequence>MFDLLRKYRTVLLVAVMVLAALLLYSQNLRRVEDRTNLFERLILQIMAPAQTGLKTAIDRIVGIWDRYLWLVEAEADNLLLREENRLLRSELGTLQELRLTNERLSKLLDFRDRQALTALPAQVITEDATSWFRTVMIDKGSNAGIREGMPVVVAEGVAGRIIRTAPNQARVLLITDASSAVATLIQRNRSRGVCRGSGTGLTFEFALREEDIEVGDQVITSGNGGVFPKGLPIGSVVRVEREEYGMFQQVEVAPAVDFSRLEEVLVLLEENP</sequence>
<evidence type="ECO:0000313" key="7">
    <source>
        <dbReference type="EMBL" id="TRO80321.1"/>
    </source>
</evidence>
<comment type="similarity">
    <text evidence="1 5">Belongs to the MreC family.</text>
</comment>
<dbReference type="PANTHER" id="PTHR34138">
    <property type="entry name" value="CELL SHAPE-DETERMINING PROTEIN MREC"/>
    <property type="match status" value="1"/>
</dbReference>
<evidence type="ECO:0000256" key="2">
    <source>
        <dbReference type="ARBA" id="ARBA00013855"/>
    </source>
</evidence>
<dbReference type="Gene3D" id="2.40.10.340">
    <property type="entry name" value="Rod shape-determining protein MreC, domain 1"/>
    <property type="match status" value="1"/>
</dbReference>
<proteinExistence type="inferred from homology"/>
<dbReference type="InterPro" id="IPR055342">
    <property type="entry name" value="MreC_beta-barrel_core"/>
</dbReference>
<dbReference type="InterPro" id="IPR042175">
    <property type="entry name" value="Cell/Rod_MreC_2"/>
</dbReference>
<accession>A0A550JAW0</accession>
<dbReference type="EMBL" id="VJVV01000008">
    <property type="protein sequence ID" value="TRO80321.1"/>
    <property type="molecule type" value="Genomic_DNA"/>
</dbReference>
<keyword evidence="8" id="KW-1185">Reference proteome</keyword>
<organism evidence="7 8">
    <name type="scientific">Trichloromonas acetexigens</name>
    <dbReference type="NCBI Taxonomy" id="38815"/>
    <lineage>
        <taxon>Bacteria</taxon>
        <taxon>Pseudomonadati</taxon>
        <taxon>Thermodesulfobacteriota</taxon>
        <taxon>Desulfuromonadia</taxon>
        <taxon>Desulfuromonadales</taxon>
        <taxon>Trichloromonadaceae</taxon>
        <taxon>Trichloromonas</taxon>
    </lineage>
</organism>
<dbReference type="InterPro" id="IPR007221">
    <property type="entry name" value="MreC"/>
</dbReference>
<name>A0A550JAW0_9BACT</name>
<dbReference type="Pfam" id="PF04085">
    <property type="entry name" value="MreC"/>
    <property type="match status" value="1"/>
</dbReference>
<comment type="function">
    <text evidence="5">Involved in formation and maintenance of cell shape.</text>
</comment>
<dbReference type="InterPro" id="IPR042177">
    <property type="entry name" value="Cell/Rod_1"/>
</dbReference>
<evidence type="ECO:0000256" key="1">
    <source>
        <dbReference type="ARBA" id="ARBA00009369"/>
    </source>
</evidence>
<dbReference type="Proteomes" id="UP000317155">
    <property type="component" value="Unassembled WGS sequence"/>
</dbReference>
<evidence type="ECO:0000259" key="6">
    <source>
        <dbReference type="Pfam" id="PF04085"/>
    </source>
</evidence>
<dbReference type="PIRSF" id="PIRSF038471">
    <property type="entry name" value="MreC"/>
    <property type="match status" value="1"/>
</dbReference>
<evidence type="ECO:0000256" key="5">
    <source>
        <dbReference type="PIRNR" id="PIRNR038471"/>
    </source>
</evidence>
<keyword evidence="3 5" id="KW-0133">Cell shape</keyword>
<reference evidence="7 8" key="1">
    <citation type="submission" date="2019-07" db="EMBL/GenBank/DDBJ databases">
        <title>Insights of Desulfuromonas acetexigens electromicrobiology.</title>
        <authorList>
            <person name="Katuri K."/>
            <person name="Sapireddy V."/>
            <person name="Shaw D.R."/>
            <person name="Saikaly P."/>
        </authorList>
    </citation>
    <scope>NUCLEOTIDE SEQUENCE [LARGE SCALE GENOMIC DNA]</scope>
    <source>
        <strain evidence="7 8">2873</strain>
    </source>
</reference>
<evidence type="ECO:0000313" key="8">
    <source>
        <dbReference type="Proteomes" id="UP000317155"/>
    </source>
</evidence>
<protein>
    <recommendedName>
        <fullName evidence="2 5">Cell shape-determining protein MreC</fullName>
    </recommendedName>
    <alternativeName>
        <fullName evidence="4 5">Cell shape protein MreC</fullName>
    </alternativeName>
</protein>
<dbReference type="RefSeq" id="WP_092058573.1">
    <property type="nucleotide sequence ID" value="NZ_FOJJ01000040.1"/>
</dbReference>
<dbReference type="AlphaFoldDB" id="A0A550JAW0"/>
<dbReference type="GO" id="GO:0005886">
    <property type="term" value="C:plasma membrane"/>
    <property type="evidence" value="ECO:0007669"/>
    <property type="project" value="TreeGrafter"/>
</dbReference>
<evidence type="ECO:0000256" key="3">
    <source>
        <dbReference type="ARBA" id="ARBA00022960"/>
    </source>
</evidence>